<keyword evidence="2 5" id="KW-0812">Transmembrane</keyword>
<dbReference type="KEGG" id="par:Psyc_1283"/>
<comment type="subcellular location">
    <subcellularLocation>
        <location evidence="1">Membrane</location>
        <topology evidence="1">Multi-pass membrane protein</topology>
    </subcellularLocation>
</comment>
<evidence type="ECO:0000256" key="4">
    <source>
        <dbReference type="ARBA" id="ARBA00023136"/>
    </source>
</evidence>
<name>Q4FS75_PSYA2</name>
<dbReference type="GO" id="GO:0009403">
    <property type="term" value="P:toxin biosynthetic process"/>
    <property type="evidence" value="ECO:0007669"/>
    <property type="project" value="InterPro"/>
</dbReference>
<organism evidence="6 7">
    <name type="scientific">Psychrobacter arcticus (strain DSM 17307 / VKM B-2377 / 273-4)</name>
    <dbReference type="NCBI Taxonomy" id="259536"/>
    <lineage>
        <taxon>Bacteria</taxon>
        <taxon>Pseudomonadati</taxon>
        <taxon>Pseudomonadota</taxon>
        <taxon>Gammaproteobacteria</taxon>
        <taxon>Moraxellales</taxon>
        <taxon>Moraxellaceae</taxon>
        <taxon>Psychrobacter</taxon>
    </lineage>
</organism>
<feature type="transmembrane region" description="Helical" evidence="5">
    <location>
        <begin position="31"/>
        <end position="52"/>
    </location>
</feature>
<feature type="transmembrane region" description="Helical" evidence="5">
    <location>
        <begin position="101"/>
        <end position="120"/>
    </location>
</feature>
<evidence type="ECO:0000256" key="1">
    <source>
        <dbReference type="ARBA" id="ARBA00004141"/>
    </source>
</evidence>
<dbReference type="Pfam" id="PF02674">
    <property type="entry name" value="Colicin_V"/>
    <property type="match status" value="1"/>
</dbReference>
<dbReference type="STRING" id="259536.Psyc_1283"/>
<dbReference type="GO" id="GO:0016020">
    <property type="term" value="C:membrane"/>
    <property type="evidence" value="ECO:0007669"/>
    <property type="project" value="UniProtKB-SubCell"/>
</dbReference>
<dbReference type="InterPro" id="IPR003825">
    <property type="entry name" value="Colicin-V_CvpA"/>
</dbReference>
<dbReference type="PANTHER" id="PTHR36926:SF1">
    <property type="entry name" value="COLICIN V PRODUCTION PROTEIN"/>
    <property type="match status" value="1"/>
</dbReference>
<dbReference type="InterPro" id="IPR052719">
    <property type="entry name" value="CvpA-like"/>
</dbReference>
<dbReference type="RefSeq" id="WP_011280555.1">
    <property type="nucleotide sequence ID" value="NC_007204.1"/>
</dbReference>
<keyword evidence="3 5" id="KW-1133">Transmembrane helix</keyword>
<evidence type="ECO:0000256" key="5">
    <source>
        <dbReference type="SAM" id="Phobius"/>
    </source>
</evidence>
<evidence type="ECO:0000256" key="2">
    <source>
        <dbReference type="ARBA" id="ARBA00022692"/>
    </source>
</evidence>
<feature type="transmembrane region" description="Helical" evidence="5">
    <location>
        <begin position="64"/>
        <end position="89"/>
    </location>
</feature>
<dbReference type="PANTHER" id="PTHR36926">
    <property type="entry name" value="COLICIN V PRODUCTION PROTEIN"/>
    <property type="match status" value="1"/>
</dbReference>
<dbReference type="Proteomes" id="UP000000546">
    <property type="component" value="Chromosome"/>
</dbReference>
<protein>
    <submittedName>
        <fullName evidence="6">Possible colicin V production protein</fullName>
    </submittedName>
</protein>
<keyword evidence="7" id="KW-1185">Reference proteome</keyword>
<evidence type="ECO:0000256" key="3">
    <source>
        <dbReference type="ARBA" id="ARBA00022989"/>
    </source>
</evidence>
<sequence>MSGLDIVIAVVVLIGLWRGFQVGLIKTAVGLVGWFIALIAASKLAASVAPQLSGIVQNPVLQMASAFLLVVIAILAIMHLVAFVFSGVLKTLRLGVLDKMAGGILGAAKNVLMVLVILSISSPLLVQMPQWQTSVLAPELLPYAPVGRALVSDMFGMAWDQVNQS</sequence>
<dbReference type="EMBL" id="CP000082">
    <property type="protein sequence ID" value="AAZ19133.1"/>
    <property type="molecule type" value="Genomic_DNA"/>
</dbReference>
<evidence type="ECO:0000313" key="7">
    <source>
        <dbReference type="Proteomes" id="UP000000546"/>
    </source>
</evidence>
<dbReference type="HOGENOM" id="CLU_092720_4_0_6"/>
<dbReference type="eggNOG" id="COG1286">
    <property type="taxonomic scope" value="Bacteria"/>
</dbReference>
<dbReference type="AlphaFoldDB" id="Q4FS75"/>
<keyword evidence="4 5" id="KW-0472">Membrane</keyword>
<feature type="transmembrane region" description="Helical" evidence="5">
    <location>
        <begin position="6"/>
        <end position="24"/>
    </location>
</feature>
<reference evidence="6 7" key="1">
    <citation type="journal article" date="2010" name="Appl. Environ. Microbiol.">
        <title>The genome sequence of Psychrobacter arcticus 273-4, a psychroactive Siberian permafrost bacterium, reveals mechanisms for adaptation to low-temperature growth.</title>
        <authorList>
            <person name="Ayala-del-Rio H.L."/>
            <person name="Chain P.S."/>
            <person name="Grzymski J.J."/>
            <person name="Ponder M.A."/>
            <person name="Ivanova N."/>
            <person name="Bergholz P.W."/>
            <person name="Di Bartolo G."/>
            <person name="Hauser L."/>
            <person name="Land M."/>
            <person name="Bakermans C."/>
            <person name="Rodrigues D."/>
            <person name="Klappenbach J."/>
            <person name="Zarka D."/>
            <person name="Larimer F."/>
            <person name="Richardson P."/>
            <person name="Murray A."/>
            <person name="Thomashow M."/>
            <person name="Tiedje J.M."/>
        </authorList>
    </citation>
    <scope>NUCLEOTIDE SEQUENCE [LARGE SCALE GENOMIC DNA]</scope>
    <source>
        <strain evidence="7">DSM 17307 / VKM B-2377 / 273-4</strain>
    </source>
</reference>
<proteinExistence type="predicted"/>
<dbReference type="OrthoDB" id="9810601at2"/>
<evidence type="ECO:0000313" key="6">
    <source>
        <dbReference type="EMBL" id="AAZ19133.1"/>
    </source>
</evidence>
<accession>Q4FS75</accession>
<gene>
    <name evidence="6" type="primary">cvpA</name>
    <name evidence="6" type="ordered locus">Psyc_1283</name>
</gene>